<feature type="domain" description="F-box" evidence="1">
    <location>
        <begin position="96"/>
        <end position="122"/>
    </location>
</feature>
<keyword evidence="2" id="KW-1185">Reference proteome</keyword>
<sequence length="264" mass="30138">MLHKEKGRCKFSGIEYTSTPRRNEGCSAGVSTDLMQDTGYATSSSITFSPVSATEIDVFPDSFDEERCFGARKSLRGKRRVDILSALMSYERSGYVLRKVLRYLKVCDRLPMLSVCKSWHSLKWRFPEMFTIKKHECTEENRVKHLPKSTLGRKPLSVVNYCGASLPADRSCNYQSKEFLHACPVCSGVAFYRPSEWPNRLHCQAVDCGVSVCFDCRREHSPSEKCSVKASSPVRRLSPIHPRSSPVRSPRTRWRLMKASLRRL</sequence>
<reference evidence="2" key="1">
    <citation type="submission" date="2022-06" db="EMBL/GenBank/DDBJ databases">
        <authorList>
            <person name="Berger JAMES D."/>
            <person name="Berger JAMES D."/>
        </authorList>
    </citation>
    <scope>NUCLEOTIDE SEQUENCE [LARGE SCALE GENOMIC DNA]</scope>
</reference>
<protein>
    <recommendedName>
        <fullName evidence="1">F-box domain-containing protein</fullName>
    </recommendedName>
</protein>
<dbReference type="WBParaSite" id="TREG1_130450.1">
    <property type="protein sequence ID" value="TREG1_130450.1"/>
    <property type="gene ID" value="TREG1_130450"/>
</dbReference>
<dbReference type="InterPro" id="IPR001810">
    <property type="entry name" value="F-box_dom"/>
</dbReference>
<evidence type="ECO:0000313" key="3">
    <source>
        <dbReference type="WBParaSite" id="TREG1_130450.1"/>
    </source>
</evidence>
<accession>A0AA85J5M3</accession>
<proteinExistence type="predicted"/>
<dbReference type="AlphaFoldDB" id="A0AA85J5M3"/>
<evidence type="ECO:0000313" key="2">
    <source>
        <dbReference type="Proteomes" id="UP000050795"/>
    </source>
</evidence>
<evidence type="ECO:0000259" key="1">
    <source>
        <dbReference type="Pfam" id="PF00646"/>
    </source>
</evidence>
<name>A0AA85J5M3_TRIRE</name>
<reference evidence="3" key="2">
    <citation type="submission" date="2023-11" db="UniProtKB">
        <authorList>
            <consortium name="WormBaseParasite"/>
        </authorList>
    </citation>
    <scope>IDENTIFICATION</scope>
</reference>
<dbReference type="Pfam" id="PF00646">
    <property type="entry name" value="F-box"/>
    <property type="match status" value="1"/>
</dbReference>
<organism evidence="2 3">
    <name type="scientific">Trichobilharzia regenti</name>
    <name type="common">Nasal bird schistosome</name>
    <dbReference type="NCBI Taxonomy" id="157069"/>
    <lineage>
        <taxon>Eukaryota</taxon>
        <taxon>Metazoa</taxon>
        <taxon>Spiralia</taxon>
        <taxon>Lophotrochozoa</taxon>
        <taxon>Platyhelminthes</taxon>
        <taxon>Trematoda</taxon>
        <taxon>Digenea</taxon>
        <taxon>Strigeidida</taxon>
        <taxon>Schistosomatoidea</taxon>
        <taxon>Schistosomatidae</taxon>
        <taxon>Trichobilharzia</taxon>
    </lineage>
</organism>
<dbReference type="Proteomes" id="UP000050795">
    <property type="component" value="Unassembled WGS sequence"/>
</dbReference>